<evidence type="ECO:0000256" key="1">
    <source>
        <dbReference type="SAM" id="MobiDB-lite"/>
    </source>
</evidence>
<feature type="region of interest" description="Disordered" evidence="1">
    <location>
        <begin position="1"/>
        <end position="34"/>
    </location>
</feature>
<accession>A0ABT7PLG1</accession>
<name>A0ABT7PLG1_9BACT</name>
<dbReference type="EMBL" id="JASZZN010000013">
    <property type="protein sequence ID" value="MDM4017313.1"/>
    <property type="molecule type" value="Genomic_DNA"/>
</dbReference>
<sequence length="55" mass="6208">MHRRTPSDKRPRRQVDVERLQQVAAAGGSGKRVDRAWQEGGCKSVIAHEVHHHDA</sequence>
<dbReference type="Proteomes" id="UP001239462">
    <property type="component" value="Unassembled WGS sequence"/>
</dbReference>
<protein>
    <submittedName>
        <fullName evidence="2">Uncharacterized protein</fullName>
    </submittedName>
</protein>
<evidence type="ECO:0000313" key="2">
    <source>
        <dbReference type="EMBL" id="MDM4017313.1"/>
    </source>
</evidence>
<keyword evidence="3" id="KW-1185">Reference proteome</keyword>
<comment type="caution">
    <text evidence="2">The sequence shown here is derived from an EMBL/GenBank/DDBJ whole genome shotgun (WGS) entry which is preliminary data.</text>
</comment>
<proteinExistence type="predicted"/>
<evidence type="ECO:0000313" key="3">
    <source>
        <dbReference type="Proteomes" id="UP001239462"/>
    </source>
</evidence>
<feature type="compositionally biased region" description="Basic and acidic residues" evidence="1">
    <location>
        <begin position="1"/>
        <end position="19"/>
    </location>
</feature>
<gene>
    <name evidence="2" type="ORF">QTN89_17835</name>
</gene>
<reference evidence="2 3" key="1">
    <citation type="submission" date="2023-06" db="EMBL/GenBank/DDBJ databases">
        <title>Roseiconus lacunae JC819 isolated from Gulf of Mannar region, Tamil Nadu.</title>
        <authorList>
            <person name="Pk S."/>
            <person name="Ch S."/>
            <person name="Ch V.R."/>
        </authorList>
    </citation>
    <scope>NUCLEOTIDE SEQUENCE [LARGE SCALE GENOMIC DNA]</scope>
    <source>
        <strain evidence="2 3">JC819</strain>
    </source>
</reference>
<organism evidence="2 3">
    <name type="scientific">Roseiconus lacunae</name>
    <dbReference type="NCBI Taxonomy" id="2605694"/>
    <lineage>
        <taxon>Bacteria</taxon>
        <taxon>Pseudomonadati</taxon>
        <taxon>Planctomycetota</taxon>
        <taxon>Planctomycetia</taxon>
        <taxon>Pirellulales</taxon>
        <taxon>Pirellulaceae</taxon>
        <taxon>Roseiconus</taxon>
    </lineage>
</organism>
<dbReference type="RefSeq" id="WP_289164769.1">
    <property type="nucleotide sequence ID" value="NZ_JASZZN010000013.1"/>
</dbReference>